<dbReference type="GO" id="GO:0005886">
    <property type="term" value="C:plasma membrane"/>
    <property type="evidence" value="ECO:0007669"/>
    <property type="project" value="UniProtKB-SubCell"/>
</dbReference>
<feature type="transmembrane region" description="Helical" evidence="7">
    <location>
        <begin position="191"/>
        <end position="217"/>
    </location>
</feature>
<feature type="region of interest" description="Disordered" evidence="8">
    <location>
        <begin position="1"/>
        <end position="27"/>
    </location>
</feature>
<comment type="similarity">
    <text evidence="7">Belongs to the binding-protein-dependent transport system permease family.</text>
</comment>
<feature type="transmembrane region" description="Helical" evidence="7">
    <location>
        <begin position="150"/>
        <end position="171"/>
    </location>
</feature>
<evidence type="ECO:0000256" key="7">
    <source>
        <dbReference type="RuleBase" id="RU363032"/>
    </source>
</evidence>
<comment type="subcellular location">
    <subcellularLocation>
        <location evidence="1 7">Cell membrane</location>
        <topology evidence="1 7">Multi-pass membrane protein</topology>
    </subcellularLocation>
</comment>
<evidence type="ECO:0000313" key="10">
    <source>
        <dbReference type="EMBL" id="HJC24423.1"/>
    </source>
</evidence>
<feature type="transmembrane region" description="Helical" evidence="7">
    <location>
        <begin position="298"/>
        <end position="319"/>
    </location>
</feature>
<keyword evidence="6 7" id="KW-0472">Membrane</keyword>
<evidence type="ECO:0000313" key="11">
    <source>
        <dbReference type="Proteomes" id="UP000823891"/>
    </source>
</evidence>
<reference evidence="10" key="2">
    <citation type="submission" date="2021-04" db="EMBL/GenBank/DDBJ databases">
        <authorList>
            <person name="Gilroy R."/>
        </authorList>
    </citation>
    <scope>NUCLEOTIDE SEQUENCE</scope>
    <source>
        <strain evidence="10">USAMLcec2-132</strain>
    </source>
</reference>
<evidence type="ECO:0000256" key="4">
    <source>
        <dbReference type="ARBA" id="ARBA00022692"/>
    </source>
</evidence>
<dbReference type="CDD" id="cd06261">
    <property type="entry name" value="TM_PBP2"/>
    <property type="match status" value="1"/>
</dbReference>
<organism evidence="10 11">
    <name type="scientific">Candidatus Eisenbergiella merdavium</name>
    <dbReference type="NCBI Taxonomy" id="2838551"/>
    <lineage>
        <taxon>Bacteria</taxon>
        <taxon>Bacillati</taxon>
        <taxon>Bacillota</taxon>
        <taxon>Clostridia</taxon>
        <taxon>Lachnospirales</taxon>
        <taxon>Lachnospiraceae</taxon>
        <taxon>Eisenbergiella</taxon>
    </lineage>
</organism>
<keyword evidence="4 7" id="KW-0812">Transmembrane</keyword>
<comment type="caution">
    <text evidence="10">The sequence shown here is derived from an EMBL/GenBank/DDBJ whole genome shotgun (WGS) entry which is preliminary data.</text>
</comment>
<dbReference type="EMBL" id="DWWS01000044">
    <property type="protein sequence ID" value="HJC24423.1"/>
    <property type="molecule type" value="Genomic_DNA"/>
</dbReference>
<dbReference type="InterPro" id="IPR035906">
    <property type="entry name" value="MetI-like_sf"/>
</dbReference>
<evidence type="ECO:0000256" key="5">
    <source>
        <dbReference type="ARBA" id="ARBA00022989"/>
    </source>
</evidence>
<dbReference type="Gene3D" id="1.10.3720.10">
    <property type="entry name" value="MetI-like"/>
    <property type="match status" value="1"/>
</dbReference>
<keyword evidence="5 7" id="KW-1133">Transmembrane helix</keyword>
<dbReference type="PANTHER" id="PTHR43227">
    <property type="entry name" value="BLL4140 PROTEIN"/>
    <property type="match status" value="1"/>
</dbReference>
<evidence type="ECO:0000256" key="1">
    <source>
        <dbReference type="ARBA" id="ARBA00004651"/>
    </source>
</evidence>
<dbReference type="InterPro" id="IPR050809">
    <property type="entry name" value="UgpAE/MalFG_permease"/>
</dbReference>
<dbReference type="InterPro" id="IPR000515">
    <property type="entry name" value="MetI-like"/>
</dbReference>
<dbReference type="Pfam" id="PF00528">
    <property type="entry name" value="BPD_transp_1"/>
    <property type="match status" value="1"/>
</dbReference>
<evidence type="ECO:0000256" key="2">
    <source>
        <dbReference type="ARBA" id="ARBA00022448"/>
    </source>
</evidence>
<proteinExistence type="inferred from homology"/>
<dbReference type="PANTHER" id="PTHR43227:SF11">
    <property type="entry name" value="BLL4140 PROTEIN"/>
    <property type="match status" value="1"/>
</dbReference>
<protein>
    <submittedName>
        <fullName evidence="10">ABC transporter permease subunit</fullName>
    </submittedName>
</protein>
<evidence type="ECO:0000256" key="8">
    <source>
        <dbReference type="SAM" id="MobiDB-lite"/>
    </source>
</evidence>
<evidence type="ECO:0000259" key="9">
    <source>
        <dbReference type="PROSITE" id="PS50928"/>
    </source>
</evidence>
<feature type="domain" description="ABC transmembrane type-1" evidence="9">
    <location>
        <begin position="105"/>
        <end position="319"/>
    </location>
</feature>
<evidence type="ECO:0000256" key="3">
    <source>
        <dbReference type="ARBA" id="ARBA00022475"/>
    </source>
</evidence>
<sequence>MADRKKKLSVTEAGKRPEKPGGGKRKSGLVEKYGRGVLKENFQIYAMMLPTLILILVFCYTPMYGLIIAFQDYVPGSSFLGPDVKWVGLKWFERFISGHYFTRLIKNTLVLSGLNLLFGFTAPILFALLLEQIRGKQFKKIVQTASYMPYFISMVVVAGMVISFIDVDGIITNLLTVFGMENKNYHVEPDAFPWVYTITNVWKGFGFSSILYCSIISSIDPGLYEAAKLDGANRLQQVWHVTLPGMRGVIAINLITTVGAILNANTELILLLYTPATYDVADVVGTYTYRLGILEGQYSYTTAAGLFTAAIGFCFTFIANKVSDRLTGYGLW</sequence>
<dbReference type="SUPFAM" id="SSF161098">
    <property type="entry name" value="MetI-like"/>
    <property type="match status" value="1"/>
</dbReference>
<feature type="transmembrane region" description="Helical" evidence="7">
    <location>
        <begin position="109"/>
        <end position="130"/>
    </location>
</feature>
<dbReference type="GO" id="GO:0055085">
    <property type="term" value="P:transmembrane transport"/>
    <property type="evidence" value="ECO:0007669"/>
    <property type="project" value="InterPro"/>
</dbReference>
<feature type="transmembrane region" description="Helical" evidence="7">
    <location>
        <begin position="238"/>
        <end position="262"/>
    </location>
</feature>
<dbReference type="PROSITE" id="PS50928">
    <property type="entry name" value="ABC_TM1"/>
    <property type="match status" value="1"/>
</dbReference>
<accession>A0A9D2NFV7</accession>
<dbReference type="Proteomes" id="UP000823891">
    <property type="component" value="Unassembled WGS sequence"/>
</dbReference>
<dbReference type="AlphaFoldDB" id="A0A9D2NFV7"/>
<name>A0A9D2NFV7_9FIRM</name>
<evidence type="ECO:0000256" key="6">
    <source>
        <dbReference type="ARBA" id="ARBA00023136"/>
    </source>
</evidence>
<gene>
    <name evidence="10" type="ORF">H9761_12045</name>
</gene>
<reference evidence="10" key="1">
    <citation type="journal article" date="2021" name="PeerJ">
        <title>Extensive microbial diversity within the chicken gut microbiome revealed by metagenomics and culture.</title>
        <authorList>
            <person name="Gilroy R."/>
            <person name="Ravi A."/>
            <person name="Getino M."/>
            <person name="Pursley I."/>
            <person name="Horton D.L."/>
            <person name="Alikhan N.F."/>
            <person name="Baker D."/>
            <person name="Gharbi K."/>
            <person name="Hall N."/>
            <person name="Watson M."/>
            <person name="Adriaenssens E.M."/>
            <person name="Foster-Nyarko E."/>
            <person name="Jarju S."/>
            <person name="Secka A."/>
            <person name="Antonio M."/>
            <person name="Oren A."/>
            <person name="Chaudhuri R.R."/>
            <person name="La Ragione R."/>
            <person name="Hildebrand F."/>
            <person name="Pallen M.J."/>
        </authorList>
    </citation>
    <scope>NUCLEOTIDE SEQUENCE</scope>
    <source>
        <strain evidence="10">USAMLcec2-132</strain>
    </source>
</reference>
<keyword evidence="3" id="KW-1003">Cell membrane</keyword>
<feature type="transmembrane region" description="Helical" evidence="7">
    <location>
        <begin position="44"/>
        <end position="70"/>
    </location>
</feature>
<keyword evidence="2 7" id="KW-0813">Transport</keyword>